<keyword evidence="4" id="KW-1185">Reference proteome</keyword>
<dbReference type="AlphaFoldDB" id="A0A2H3KUZ1"/>
<dbReference type="PROSITE" id="PS50966">
    <property type="entry name" value="ZF_SWIM"/>
    <property type="match status" value="1"/>
</dbReference>
<sequence>MQSDLIGKIEKARRYAAEPDRVKFVELRANFNGGNSNHEVVLREGHWNCDCSFFQTWGTCAHVMAMQRMLNPMLDEEARQAELAIAASAELSV</sequence>
<gene>
    <name evidence="3" type="ORF">A9Q02_04345</name>
</gene>
<accession>A0A2H3KUZ1</accession>
<proteinExistence type="predicted"/>
<dbReference type="OrthoDB" id="165488at2"/>
<keyword evidence="1" id="KW-0863">Zinc-finger</keyword>
<reference evidence="3 4" key="1">
    <citation type="submission" date="2016-05" db="EMBL/GenBank/DDBJ databases">
        <authorList>
            <person name="Lavstsen T."/>
            <person name="Jespersen J.S."/>
        </authorList>
    </citation>
    <scope>NUCLEOTIDE SEQUENCE [LARGE SCALE GENOMIC DNA]</scope>
    <source>
        <strain evidence="3 4">B7-9</strain>
    </source>
</reference>
<organism evidence="3 4">
    <name type="scientific">Candidatus Chloroploca asiatica</name>
    <dbReference type="NCBI Taxonomy" id="1506545"/>
    <lineage>
        <taxon>Bacteria</taxon>
        <taxon>Bacillati</taxon>
        <taxon>Chloroflexota</taxon>
        <taxon>Chloroflexia</taxon>
        <taxon>Chloroflexales</taxon>
        <taxon>Chloroflexineae</taxon>
        <taxon>Oscillochloridaceae</taxon>
        <taxon>Candidatus Chloroploca</taxon>
    </lineage>
</organism>
<keyword evidence="1" id="KW-0862">Zinc</keyword>
<evidence type="ECO:0000256" key="1">
    <source>
        <dbReference type="PROSITE-ProRule" id="PRU00325"/>
    </source>
</evidence>
<dbReference type="RefSeq" id="WP_097654316.1">
    <property type="nucleotide sequence ID" value="NZ_LYXE01000127.1"/>
</dbReference>
<dbReference type="EMBL" id="LYXE01000127">
    <property type="protein sequence ID" value="PDV97687.1"/>
    <property type="molecule type" value="Genomic_DNA"/>
</dbReference>
<protein>
    <recommendedName>
        <fullName evidence="2">SWIM-type domain-containing protein</fullName>
    </recommendedName>
</protein>
<feature type="domain" description="SWIM-type" evidence="2">
    <location>
        <begin position="38"/>
        <end position="71"/>
    </location>
</feature>
<dbReference type="GO" id="GO:0008270">
    <property type="term" value="F:zinc ion binding"/>
    <property type="evidence" value="ECO:0007669"/>
    <property type="project" value="UniProtKB-KW"/>
</dbReference>
<evidence type="ECO:0000313" key="4">
    <source>
        <dbReference type="Proteomes" id="UP000220922"/>
    </source>
</evidence>
<evidence type="ECO:0000259" key="2">
    <source>
        <dbReference type="PROSITE" id="PS50966"/>
    </source>
</evidence>
<dbReference type="Proteomes" id="UP000220922">
    <property type="component" value="Unassembled WGS sequence"/>
</dbReference>
<name>A0A2H3KUZ1_9CHLR</name>
<dbReference type="InterPro" id="IPR007527">
    <property type="entry name" value="Znf_SWIM"/>
</dbReference>
<evidence type="ECO:0000313" key="3">
    <source>
        <dbReference type="EMBL" id="PDV97687.1"/>
    </source>
</evidence>
<comment type="caution">
    <text evidence="3">The sequence shown here is derived from an EMBL/GenBank/DDBJ whole genome shotgun (WGS) entry which is preliminary data.</text>
</comment>
<keyword evidence="1" id="KW-0479">Metal-binding</keyword>